<dbReference type="AlphaFoldDB" id="A0A7K0BU80"/>
<keyword evidence="2" id="KW-1185">Reference proteome</keyword>
<dbReference type="RefSeq" id="WP_207709673.1">
    <property type="nucleotide sequence ID" value="NZ_WEGH01000002.1"/>
</dbReference>
<organism evidence="1 2">
    <name type="scientific">Actinomadura macrotermitis</name>
    <dbReference type="NCBI Taxonomy" id="2585200"/>
    <lineage>
        <taxon>Bacteria</taxon>
        <taxon>Bacillati</taxon>
        <taxon>Actinomycetota</taxon>
        <taxon>Actinomycetes</taxon>
        <taxon>Streptosporangiales</taxon>
        <taxon>Thermomonosporaceae</taxon>
        <taxon>Actinomadura</taxon>
    </lineage>
</organism>
<dbReference type="SUPFAM" id="SSF160424">
    <property type="entry name" value="BH3703-like"/>
    <property type="match status" value="1"/>
</dbReference>
<evidence type="ECO:0000313" key="1">
    <source>
        <dbReference type="EMBL" id="MQY04452.1"/>
    </source>
</evidence>
<dbReference type="InterPro" id="IPR036170">
    <property type="entry name" value="YezG-like_sf"/>
</dbReference>
<reference evidence="1 2" key="1">
    <citation type="submission" date="2019-10" db="EMBL/GenBank/DDBJ databases">
        <title>Actinomadura rubteroloni sp. nov. and Actinomadura macrotermitis sp. nov., isolated from the gut of fungus growing-termite Macrotermes natalensis.</title>
        <authorList>
            <person name="Benndorf R."/>
            <person name="Martin K."/>
            <person name="Kuefner M."/>
            <person name="De Beer W."/>
            <person name="Kaster A.-K."/>
            <person name="Vollmers J."/>
            <person name="Poulsen M."/>
            <person name="Beemelmanns C."/>
        </authorList>
    </citation>
    <scope>NUCLEOTIDE SEQUENCE [LARGE SCALE GENOMIC DNA]</scope>
    <source>
        <strain evidence="1 2">RB68</strain>
    </source>
</reference>
<dbReference type="EMBL" id="WEGH01000002">
    <property type="protein sequence ID" value="MQY04452.1"/>
    <property type="molecule type" value="Genomic_DNA"/>
</dbReference>
<sequence length="270" mass="29559">MSENEPLGPVEQDALLQDVVLLLTHALPSNWQEARVRYDALGSHSAVRMQIQDLNRPFPALAPPPDELADLFAQLRAGMYRPGLGTWFSVVFSLTFPFTYNVEYDYKSEPRFDGGAPAGARAEELRLFPRDSDKTPAWLAPGGPAPALRTAAPFDGRGPDGRPVVQRPPVPGDQRDALLHYLEQAPVVLAARSHDTDVLDPGRAQRVPLTFHTDGTWIWPGAVGYYLRVHGLPPQPELVEHVRAAGFRVPEVPEDARSAAVAAITGQRTA</sequence>
<name>A0A7K0BU80_9ACTN</name>
<dbReference type="Proteomes" id="UP000487268">
    <property type="component" value="Unassembled WGS sequence"/>
</dbReference>
<accession>A0A7K0BU80</accession>
<comment type="caution">
    <text evidence="1">The sequence shown here is derived from an EMBL/GenBank/DDBJ whole genome shotgun (WGS) entry which is preliminary data.</text>
</comment>
<gene>
    <name evidence="1" type="ORF">ACRB68_25060</name>
</gene>
<proteinExistence type="predicted"/>
<evidence type="ECO:0000313" key="2">
    <source>
        <dbReference type="Proteomes" id="UP000487268"/>
    </source>
</evidence>
<protein>
    <submittedName>
        <fullName evidence="1">Uncharacterized protein</fullName>
    </submittedName>
</protein>